<feature type="coiled-coil region" evidence="1">
    <location>
        <begin position="1213"/>
        <end position="1355"/>
    </location>
</feature>
<keyword evidence="3" id="KW-0812">Transmembrane</keyword>
<organism evidence="4 5">
    <name type="scientific">Eimeria brunetti</name>
    <dbReference type="NCBI Taxonomy" id="51314"/>
    <lineage>
        <taxon>Eukaryota</taxon>
        <taxon>Sar</taxon>
        <taxon>Alveolata</taxon>
        <taxon>Apicomplexa</taxon>
        <taxon>Conoidasida</taxon>
        <taxon>Coccidia</taxon>
        <taxon>Eucoccidiorida</taxon>
        <taxon>Eimeriorina</taxon>
        <taxon>Eimeriidae</taxon>
        <taxon>Eimeria</taxon>
    </lineage>
</organism>
<dbReference type="PANTHER" id="PTHR47236:SF4">
    <property type="entry name" value="GENE 9195-RELATED"/>
    <property type="match status" value="1"/>
</dbReference>
<accession>U6LIN2</accession>
<dbReference type="VEuPathDB" id="ToxoDB:EBH_0073680"/>
<feature type="coiled-coil region" evidence="1">
    <location>
        <begin position="874"/>
        <end position="931"/>
    </location>
</feature>
<keyword evidence="1" id="KW-0175">Coiled coil</keyword>
<reference evidence="4" key="1">
    <citation type="submission" date="2013-10" db="EMBL/GenBank/DDBJ databases">
        <title>Genomic analysis of the causative agents of coccidiosis in chickens.</title>
        <authorList>
            <person name="Reid A.J."/>
            <person name="Blake D."/>
            <person name="Billington K."/>
            <person name="Browne H."/>
            <person name="Dunn M."/>
            <person name="Hung S."/>
            <person name="Kawahara F."/>
            <person name="Miranda-Saavedra D."/>
            <person name="Mourier T."/>
            <person name="Nagra H."/>
            <person name="Otto T.D."/>
            <person name="Rawlings N."/>
            <person name="Sanchez A."/>
            <person name="Sanders M."/>
            <person name="Subramaniam C."/>
            <person name="Tay Y."/>
            <person name="Dear P."/>
            <person name="Doerig C."/>
            <person name="Gruber A."/>
            <person name="Parkinson J."/>
            <person name="Shirley M."/>
            <person name="Wan K.L."/>
            <person name="Berriman M."/>
            <person name="Tomley F."/>
            <person name="Pain A."/>
        </authorList>
    </citation>
    <scope>NUCLEOTIDE SEQUENCE [LARGE SCALE GENOMIC DNA]</scope>
    <source>
        <strain evidence="4">Houghton</strain>
    </source>
</reference>
<feature type="compositionally biased region" description="Basic and acidic residues" evidence="2">
    <location>
        <begin position="1567"/>
        <end position="1577"/>
    </location>
</feature>
<evidence type="ECO:0000313" key="4">
    <source>
        <dbReference type="EMBL" id="CDJ50021.1"/>
    </source>
</evidence>
<keyword evidence="5" id="KW-1185">Reference proteome</keyword>
<reference evidence="4" key="2">
    <citation type="submission" date="2013-10" db="EMBL/GenBank/DDBJ databases">
        <authorList>
            <person name="Aslett M."/>
        </authorList>
    </citation>
    <scope>NUCLEOTIDE SEQUENCE [LARGE SCALE GENOMIC DNA]</scope>
    <source>
        <strain evidence="4">Houghton</strain>
    </source>
</reference>
<gene>
    <name evidence="4" type="ORF">EBH_0073680</name>
</gene>
<keyword evidence="3" id="KW-1133">Transmembrane helix</keyword>
<evidence type="ECO:0000256" key="3">
    <source>
        <dbReference type="SAM" id="Phobius"/>
    </source>
</evidence>
<proteinExistence type="predicted"/>
<name>U6LIN2_9EIME</name>
<feature type="transmembrane region" description="Helical" evidence="3">
    <location>
        <begin position="214"/>
        <end position="235"/>
    </location>
</feature>
<feature type="region of interest" description="Disordered" evidence="2">
    <location>
        <begin position="1563"/>
        <end position="1585"/>
    </location>
</feature>
<evidence type="ECO:0000256" key="2">
    <source>
        <dbReference type="SAM" id="MobiDB-lite"/>
    </source>
</evidence>
<protein>
    <submittedName>
        <fullName evidence="4">Uncharacterized protein</fullName>
    </submittedName>
</protein>
<feature type="compositionally biased region" description="Basic and acidic residues" evidence="2">
    <location>
        <begin position="1619"/>
        <end position="1653"/>
    </location>
</feature>
<dbReference type="PANTHER" id="PTHR47236">
    <property type="entry name" value="GENE, 32742-RELATED-RELATED"/>
    <property type="match status" value="1"/>
</dbReference>
<dbReference type="EMBL" id="HG711993">
    <property type="protein sequence ID" value="CDJ50021.1"/>
    <property type="molecule type" value="Genomic_DNA"/>
</dbReference>
<dbReference type="Proteomes" id="UP000030750">
    <property type="component" value="Unassembled WGS sequence"/>
</dbReference>
<evidence type="ECO:0000313" key="5">
    <source>
        <dbReference type="Proteomes" id="UP000030750"/>
    </source>
</evidence>
<dbReference type="OrthoDB" id="439917at2759"/>
<keyword evidence="3" id="KW-0472">Membrane</keyword>
<feature type="coiled-coil region" evidence="1">
    <location>
        <begin position="762"/>
        <end position="796"/>
    </location>
</feature>
<evidence type="ECO:0000256" key="1">
    <source>
        <dbReference type="SAM" id="Coils"/>
    </source>
</evidence>
<feature type="region of interest" description="Disordered" evidence="2">
    <location>
        <begin position="1619"/>
        <end position="1662"/>
    </location>
</feature>
<feature type="region of interest" description="Disordered" evidence="2">
    <location>
        <begin position="1105"/>
        <end position="1135"/>
    </location>
</feature>
<dbReference type="PROSITE" id="PS51257">
    <property type="entry name" value="PROKAR_LIPOPROTEIN"/>
    <property type="match status" value="1"/>
</dbReference>
<feature type="coiled-coil region" evidence="1">
    <location>
        <begin position="484"/>
        <end position="511"/>
    </location>
</feature>
<sequence>MVFARTRRLARTRARAGKEAFYPSQGSVSACPSEHQTHFVTKNAGLQEEAKSSKASNGREIRKNGLRRLSETTPTQAVQFPVQCLQLYDTVAWWVGGQVYPVFLKDSLLNTNSAIDISTFLQLASAVGSNNGSRSSKAKKGVASNLEYFVYTFSVEGVFAFGTNEDNSPQAIFSVLGEGVQCPPGTRYPEATTDSSLAHLRVQLQQEVNVEPDLTIFLLTFACLLVVLVVLLMSISEARRRQYKKRQALDQKDINERKDLILGSRKAALTIKRRLESLLADLIEQRLCKQDNSKVLALQPEQLSTMLDSIPQGTPQPQAFENAFGALHELSIKFKSFSSTSSNQFHKVTKGIALEISELQKDMLTTLSPIRQRLQHRDRLREQIGPIMENINRLLGELRSADLFMSAATSSSDGEDLEEGEHAIIVKRLLIPASVGDPATLHLRLLQATVCGERFTTQKADRFQVFAASTRIFAASVTIVDAQQKRSERRSDALSQEKEQLVQEAQCLLTDGCKLLASGSDAKESMRERFVEYRRREEDILDGFRKQHSAAIDVEVSLAVQSLVDQEDALLQLHLSRLLSLASAAQGSPGENRNSNQKASRSLQSYSNECRTQFKQAVKTTTEALQKRLGEALARDQAAADAQQQQREALVAVLLDQKARGEEEYLAGVHRLERQLLLLCTQLAIQNKKAVEEEAFQAAVRDWTGALQSTMRTEAQNLRRQAKAGGLEESEYRKQKASLAAALDLEIQRITREQFANKLGRIEEFEREATRAYENLMEATRKRQRLEEDLRSAEADVFAGLVRRQLKHSWRSAAEERKLLKNAVITSWSRATANQERLFGYEVDLQDTLAATQIEGVDGDERSVRLQRDMKDRKQQIESLVETMIDKCRELQGQQVEENSRRMDELRREQEDELKSAIDEAKAALSESRELWLRALLSEADLDAETQGSLQAMGEQHALNVAVSCLEAAGQRYYHEAAAEEKEMAEFQALALVDEQSQAQQLQQSVLERTSLLKTIFDEEFHRSSDALSATFHQHLEACKASRENIMEAQRQLIQNRIQTDFWVRETQEMLRRGTAVPSADGGVLREEDLLTWQSGQINERLEASGIHDNRLKQPRGPDWAASCASSGPKGLDGLQGNDIRQNSAGGQTSLETTKATLNSEFWAKCKGFLDSISRAHKEIRLAESEWLQKCRGIQGARAAGATDETKMTRAQNTRLEQMKEAFRSKAAELRKDYAEEVQSLMEEDKEVEAQIERSRQAEAANLEMSFRIREASQDSLEEQEQLKSQREKALAEMLKDLQAQQDLQKASIQQRLEKAKAALEEKQQQLLQQFEACKEEARKEFLDLSNSIMEKERNDKKAQLLAAARMNPSAENIYALHNQLKEEYREDIKALVLKQMQQKAKYRHNAAMEQIAEETRQMDTIAGSSETAPMLEVVTDREELKNPTRKKTSELHHAKVREIQEAAQDAALQDETLGLQEDHLARVIETLREFAGAKDSPATTLLENAKQEKSRLAQERDDLRRFVSARLQEVEKLVMERKQAEEKRKLQESHAATQQLKMAAKAQEAAARKQAQEKQLQRQQQRQVEEARKLQQFMEAMGSEGKTLDDLKQASERRIEKLRRATERERQRQREVLTSKRDARAARQAKLSRERQAAQTQGEHAEMQNAQGLLQTIATKCTATIGEHADADAGENDFRKFVWKTDVKAFAEERLQTLSEALVRFLERVESATNSAEHEAAGVAISGELRETVLQVLFSES</sequence>